<protein>
    <submittedName>
        <fullName evidence="1">YdeI/OmpD-associated family protein</fullName>
    </submittedName>
</protein>
<dbReference type="Pfam" id="PF13376">
    <property type="entry name" value="OmdA"/>
    <property type="match status" value="1"/>
</dbReference>
<reference evidence="1 2" key="1">
    <citation type="submission" date="2023-12" db="EMBL/GenBank/DDBJ databases">
        <title>Genome sequencing and assembly of bacterial species from a model synthetic community.</title>
        <authorList>
            <person name="Hogle S.L."/>
        </authorList>
    </citation>
    <scope>NUCLEOTIDE SEQUENCE [LARGE SCALE GENOMIC DNA]</scope>
    <source>
        <strain evidence="1 2">HAMBI_3031</strain>
    </source>
</reference>
<dbReference type="Proteomes" id="UP001325680">
    <property type="component" value="Chromosome"/>
</dbReference>
<gene>
    <name evidence="1" type="ORF">U0035_16525</name>
</gene>
<accession>A0ABZ0W2E1</accession>
<name>A0ABZ0W2E1_9BACT</name>
<keyword evidence="2" id="KW-1185">Reference proteome</keyword>
<dbReference type="RefSeq" id="WP_114792304.1">
    <property type="nucleotide sequence ID" value="NZ_CP139960.1"/>
</dbReference>
<proteinExistence type="predicted"/>
<sequence>MQEKTTETFYPKTNKEWRKWLEKNHKNQDNVWLVMYKKASGKPTISWSEAVDEALCFGWIDSTKKTRDEESSIQFFSKRKVKSTWSKINKEKVERLIAAGLMKEAGHQAIETARENGTWNTLDEVDALVIPPDLEKSFKAHKGSKAYFETLSKSVKKMILYWILSAKRPETRLKRVNEVVESAARQQKPKQF</sequence>
<dbReference type="EMBL" id="CP139960">
    <property type="protein sequence ID" value="WQD37276.1"/>
    <property type="molecule type" value="Genomic_DNA"/>
</dbReference>
<evidence type="ECO:0000313" key="2">
    <source>
        <dbReference type="Proteomes" id="UP001325680"/>
    </source>
</evidence>
<evidence type="ECO:0000313" key="1">
    <source>
        <dbReference type="EMBL" id="WQD37276.1"/>
    </source>
</evidence>
<organism evidence="1 2">
    <name type="scientific">Niabella yanshanensis</name>
    <dbReference type="NCBI Taxonomy" id="577386"/>
    <lineage>
        <taxon>Bacteria</taxon>
        <taxon>Pseudomonadati</taxon>
        <taxon>Bacteroidota</taxon>
        <taxon>Chitinophagia</taxon>
        <taxon>Chitinophagales</taxon>
        <taxon>Chitinophagaceae</taxon>
        <taxon>Niabella</taxon>
    </lineage>
</organism>